<comment type="caution">
    <text evidence="7">The sequence shown here is derived from an EMBL/GenBank/DDBJ whole genome shotgun (WGS) entry which is preliminary data.</text>
</comment>
<gene>
    <name evidence="7" type="ORF">QM524_00895</name>
</gene>
<dbReference type="PANTHER" id="PTHR43716">
    <property type="entry name" value="D-2-HYDROXYGLUTARATE DEHYDROGENASE, MITOCHONDRIAL"/>
    <property type="match status" value="1"/>
</dbReference>
<dbReference type="RefSeq" id="WP_283343065.1">
    <property type="nucleotide sequence ID" value="NZ_JASHIF010000002.1"/>
</dbReference>
<organism evidence="7 8">
    <name type="scientific">Flectobacillus roseus</name>
    <dbReference type="NCBI Taxonomy" id="502259"/>
    <lineage>
        <taxon>Bacteria</taxon>
        <taxon>Pseudomonadati</taxon>
        <taxon>Bacteroidota</taxon>
        <taxon>Cytophagia</taxon>
        <taxon>Cytophagales</taxon>
        <taxon>Flectobacillaceae</taxon>
        <taxon>Flectobacillus</taxon>
    </lineage>
</organism>
<feature type="domain" description="FAD-binding oxidoreductase/transferase type 4 C-terminal" evidence="6">
    <location>
        <begin position="3"/>
        <end position="54"/>
    </location>
</feature>
<dbReference type="Gene3D" id="1.10.45.10">
    <property type="entry name" value="Vanillyl-alcohol Oxidase, Chain A, domain 4"/>
    <property type="match status" value="1"/>
</dbReference>
<keyword evidence="4" id="KW-0274">FAD</keyword>
<dbReference type="InterPro" id="IPR051264">
    <property type="entry name" value="FAD-oxidored/transferase_4"/>
</dbReference>
<dbReference type="InterPro" id="IPR016171">
    <property type="entry name" value="Vanillyl_alc_oxidase_C-sub2"/>
</dbReference>
<dbReference type="Pfam" id="PF02913">
    <property type="entry name" value="FAD-oxidase_C"/>
    <property type="match status" value="1"/>
</dbReference>
<protein>
    <submittedName>
        <fullName evidence="7">FAD-linked oxidase C-terminal domain-containing protein</fullName>
    </submittedName>
</protein>
<evidence type="ECO:0000313" key="8">
    <source>
        <dbReference type="Proteomes" id="UP001236507"/>
    </source>
</evidence>
<reference evidence="7 8" key="1">
    <citation type="submission" date="2023-05" db="EMBL/GenBank/DDBJ databases">
        <title>Novel species of genus Flectobacillus isolated from stream in China.</title>
        <authorList>
            <person name="Lu H."/>
        </authorList>
    </citation>
    <scope>NUCLEOTIDE SEQUENCE [LARGE SCALE GENOMIC DNA]</scope>
    <source>
        <strain evidence="7 8">KCTC 42575</strain>
    </source>
</reference>
<dbReference type="SUPFAM" id="SSF55103">
    <property type="entry name" value="FAD-linked oxidases, C-terminal domain"/>
    <property type="match status" value="1"/>
</dbReference>
<dbReference type="InterPro" id="IPR004113">
    <property type="entry name" value="FAD-bd_oxidored_4_C"/>
</dbReference>
<evidence type="ECO:0000256" key="1">
    <source>
        <dbReference type="ARBA" id="ARBA00001974"/>
    </source>
</evidence>
<evidence type="ECO:0000256" key="5">
    <source>
        <dbReference type="ARBA" id="ARBA00023002"/>
    </source>
</evidence>
<keyword evidence="5" id="KW-0560">Oxidoreductase</keyword>
<evidence type="ECO:0000256" key="4">
    <source>
        <dbReference type="ARBA" id="ARBA00022827"/>
    </source>
</evidence>
<evidence type="ECO:0000313" key="7">
    <source>
        <dbReference type="EMBL" id="MDI9857751.1"/>
    </source>
</evidence>
<keyword evidence="3" id="KW-0285">Flavoprotein</keyword>
<evidence type="ECO:0000256" key="2">
    <source>
        <dbReference type="ARBA" id="ARBA00008000"/>
    </source>
</evidence>
<evidence type="ECO:0000259" key="6">
    <source>
        <dbReference type="Pfam" id="PF02913"/>
    </source>
</evidence>
<evidence type="ECO:0000256" key="3">
    <source>
        <dbReference type="ARBA" id="ARBA00022630"/>
    </source>
</evidence>
<comment type="similarity">
    <text evidence="2">Belongs to the FAD-binding oxidoreductase/transferase type 4 family.</text>
</comment>
<sequence length="56" mass="6263">MSIRAIDGSITAEHGVGLEKKMWLHLSRSQEEITLMKTLKAALDPKGILNRGKIFE</sequence>
<comment type="cofactor">
    <cofactor evidence="1">
        <name>FAD</name>
        <dbReference type="ChEBI" id="CHEBI:57692"/>
    </cofactor>
</comment>
<name>A0ABT6Y2I0_9BACT</name>
<dbReference type="Proteomes" id="UP001236507">
    <property type="component" value="Unassembled WGS sequence"/>
</dbReference>
<dbReference type="PANTHER" id="PTHR43716:SF1">
    <property type="entry name" value="D-2-HYDROXYGLUTARATE DEHYDROGENASE, MITOCHONDRIAL"/>
    <property type="match status" value="1"/>
</dbReference>
<dbReference type="EMBL" id="JASHIF010000002">
    <property type="protein sequence ID" value="MDI9857751.1"/>
    <property type="molecule type" value="Genomic_DNA"/>
</dbReference>
<proteinExistence type="inferred from homology"/>
<dbReference type="InterPro" id="IPR016164">
    <property type="entry name" value="FAD-linked_Oxase-like_C"/>
</dbReference>
<accession>A0ABT6Y2I0</accession>
<keyword evidence="8" id="KW-1185">Reference proteome</keyword>